<dbReference type="STRING" id="1121950.SAMN02745243_03445"/>
<dbReference type="GO" id="GO:0005524">
    <property type="term" value="F:ATP binding"/>
    <property type="evidence" value="ECO:0007669"/>
    <property type="project" value="UniProtKB-KW"/>
</dbReference>
<dbReference type="AlphaFoldDB" id="A0A1M6U9Z0"/>
<protein>
    <submittedName>
        <fullName evidence="10">ABC-type multidrug transport system, ATPase and permease component</fullName>
    </submittedName>
</protein>
<dbReference type="Gene3D" id="1.20.1560.10">
    <property type="entry name" value="ABC transporter type 1, transmembrane domain"/>
    <property type="match status" value="1"/>
</dbReference>
<dbReference type="GO" id="GO:0005886">
    <property type="term" value="C:plasma membrane"/>
    <property type="evidence" value="ECO:0007669"/>
    <property type="project" value="UniProtKB-SubCell"/>
</dbReference>
<dbReference type="Pfam" id="PF00664">
    <property type="entry name" value="ABC_membrane"/>
    <property type="match status" value="1"/>
</dbReference>
<organism evidence="10 11">
    <name type="scientific">Hespellia stercorisuis DSM 15480</name>
    <dbReference type="NCBI Taxonomy" id="1121950"/>
    <lineage>
        <taxon>Bacteria</taxon>
        <taxon>Bacillati</taxon>
        <taxon>Bacillota</taxon>
        <taxon>Clostridia</taxon>
        <taxon>Lachnospirales</taxon>
        <taxon>Lachnospiraceae</taxon>
        <taxon>Hespellia</taxon>
    </lineage>
</organism>
<dbReference type="InterPro" id="IPR011527">
    <property type="entry name" value="ABC1_TM_dom"/>
</dbReference>
<evidence type="ECO:0000313" key="10">
    <source>
        <dbReference type="EMBL" id="SHK65980.1"/>
    </source>
</evidence>
<dbReference type="SUPFAM" id="SSF90123">
    <property type="entry name" value="ABC transporter transmembrane region"/>
    <property type="match status" value="1"/>
</dbReference>
<accession>A0A1M6U9Z0</accession>
<dbReference type="InterPro" id="IPR003593">
    <property type="entry name" value="AAA+_ATPase"/>
</dbReference>
<feature type="domain" description="ABC transporter" evidence="8">
    <location>
        <begin position="356"/>
        <end position="592"/>
    </location>
</feature>
<dbReference type="InterPro" id="IPR039421">
    <property type="entry name" value="Type_1_exporter"/>
</dbReference>
<name>A0A1M6U9Z0_9FIRM</name>
<sequence length="594" mass="66005">MKQKTDRSTLRWISNVAGKKKLYIVILLLVQVVLGISSVFYAFILRSLIDAAVAGNRDKFFLTVVALAGLVLFQILLRAINRFFEEYSRAAMENGFKSRLLSFLLREDYGRITAIHSGEWMNRLTSDTVVVADGLAQIVPGVAGMLVKMCGALVMILVLEPRFGFILIPGGVLLVVLTYGFRKVLKRFHKQMQEADGTLRVFLQERLASMLVVRAFVKEEQTIQEAEELMETHKKARMKKNHFSNVCNIGFGGVMQGAYVLGAGVCGYGILTGTMSYGTLMAILQLIGQIQSPFANITGYLPKYYAMLASAERLREVELFSDGNEVTSVPDVSNGNHSIMSISGIQDFYREHMTAICLEHASFTYQPLSEESAQELPVVLRDLNLKIQKGDYIAFTGPSGCGKSTVLKLLMCLYQLDEGACDLEVQGMGASRLTLNQTYRRLFAYVPQGNRLMSGTIREIVAFSDKEGMKQADNIWNALEIACAKEFVAELAQGIDTLLGERGLGLSEGQMQRIAIARAVFADNPILMLDESTSALDEDTETRLLHNLRSMTDKTVLIVTHRPAVLAICDKEICFSQSGVEEKALRRRKQDDCK</sequence>
<keyword evidence="11" id="KW-1185">Reference proteome</keyword>
<keyword evidence="3" id="KW-0547">Nucleotide-binding</keyword>
<keyword evidence="4" id="KW-0067">ATP-binding</keyword>
<evidence type="ECO:0000256" key="6">
    <source>
        <dbReference type="ARBA" id="ARBA00023136"/>
    </source>
</evidence>
<dbReference type="EMBL" id="FQZY01000069">
    <property type="protein sequence ID" value="SHK65980.1"/>
    <property type="molecule type" value="Genomic_DNA"/>
</dbReference>
<evidence type="ECO:0000259" key="8">
    <source>
        <dbReference type="PROSITE" id="PS50893"/>
    </source>
</evidence>
<keyword evidence="6 7" id="KW-0472">Membrane</keyword>
<feature type="transmembrane region" description="Helical" evidence="7">
    <location>
        <begin position="243"/>
        <end position="262"/>
    </location>
</feature>
<feature type="transmembrane region" description="Helical" evidence="7">
    <location>
        <begin position="130"/>
        <end position="157"/>
    </location>
</feature>
<feature type="transmembrane region" description="Helical" evidence="7">
    <location>
        <begin position="163"/>
        <end position="181"/>
    </location>
</feature>
<gene>
    <name evidence="10" type="ORF">SAMN02745243_03445</name>
</gene>
<dbReference type="SUPFAM" id="SSF52540">
    <property type="entry name" value="P-loop containing nucleoside triphosphate hydrolases"/>
    <property type="match status" value="1"/>
</dbReference>
<dbReference type="OrthoDB" id="9762778at2"/>
<keyword evidence="5 7" id="KW-1133">Transmembrane helix</keyword>
<dbReference type="GO" id="GO:0015421">
    <property type="term" value="F:ABC-type oligopeptide transporter activity"/>
    <property type="evidence" value="ECO:0007669"/>
    <property type="project" value="TreeGrafter"/>
</dbReference>
<dbReference type="PROSITE" id="PS50893">
    <property type="entry name" value="ABC_TRANSPORTER_2"/>
    <property type="match status" value="1"/>
</dbReference>
<dbReference type="Pfam" id="PF00005">
    <property type="entry name" value="ABC_tran"/>
    <property type="match status" value="1"/>
</dbReference>
<reference evidence="10 11" key="1">
    <citation type="submission" date="2016-11" db="EMBL/GenBank/DDBJ databases">
        <authorList>
            <person name="Jaros S."/>
            <person name="Januszkiewicz K."/>
            <person name="Wedrychowicz H."/>
        </authorList>
    </citation>
    <scope>NUCLEOTIDE SEQUENCE [LARGE SCALE GENOMIC DNA]</scope>
    <source>
        <strain evidence="10 11">DSM 15480</strain>
    </source>
</reference>
<comment type="subcellular location">
    <subcellularLocation>
        <location evidence="1">Cell membrane</location>
        <topology evidence="1">Multi-pass membrane protein</topology>
    </subcellularLocation>
</comment>
<dbReference type="RefSeq" id="WP_073112737.1">
    <property type="nucleotide sequence ID" value="NZ_FQZY01000069.1"/>
</dbReference>
<dbReference type="Proteomes" id="UP000184301">
    <property type="component" value="Unassembled WGS sequence"/>
</dbReference>
<dbReference type="GO" id="GO:0016887">
    <property type="term" value="F:ATP hydrolysis activity"/>
    <property type="evidence" value="ECO:0007669"/>
    <property type="project" value="InterPro"/>
</dbReference>
<dbReference type="CDD" id="cd07346">
    <property type="entry name" value="ABC_6TM_exporters"/>
    <property type="match status" value="1"/>
</dbReference>
<evidence type="ECO:0000256" key="3">
    <source>
        <dbReference type="ARBA" id="ARBA00022741"/>
    </source>
</evidence>
<feature type="transmembrane region" description="Helical" evidence="7">
    <location>
        <begin position="60"/>
        <end position="80"/>
    </location>
</feature>
<feature type="domain" description="ABC transmembrane type-1" evidence="9">
    <location>
        <begin position="25"/>
        <end position="306"/>
    </location>
</feature>
<evidence type="ECO:0000259" key="9">
    <source>
        <dbReference type="PROSITE" id="PS50929"/>
    </source>
</evidence>
<dbReference type="SMART" id="SM00382">
    <property type="entry name" value="AAA"/>
    <property type="match status" value="1"/>
</dbReference>
<dbReference type="Gene3D" id="3.40.50.300">
    <property type="entry name" value="P-loop containing nucleotide triphosphate hydrolases"/>
    <property type="match status" value="1"/>
</dbReference>
<feature type="transmembrane region" description="Helical" evidence="7">
    <location>
        <begin position="21"/>
        <end position="44"/>
    </location>
</feature>
<evidence type="ECO:0000256" key="7">
    <source>
        <dbReference type="SAM" id="Phobius"/>
    </source>
</evidence>
<evidence type="ECO:0000256" key="2">
    <source>
        <dbReference type="ARBA" id="ARBA00022692"/>
    </source>
</evidence>
<dbReference type="PROSITE" id="PS50929">
    <property type="entry name" value="ABC_TM1F"/>
    <property type="match status" value="1"/>
</dbReference>
<evidence type="ECO:0000256" key="5">
    <source>
        <dbReference type="ARBA" id="ARBA00022989"/>
    </source>
</evidence>
<proteinExistence type="predicted"/>
<dbReference type="InterPro" id="IPR003439">
    <property type="entry name" value="ABC_transporter-like_ATP-bd"/>
</dbReference>
<evidence type="ECO:0000256" key="4">
    <source>
        <dbReference type="ARBA" id="ARBA00022840"/>
    </source>
</evidence>
<dbReference type="InterPro" id="IPR027417">
    <property type="entry name" value="P-loop_NTPase"/>
</dbReference>
<dbReference type="InterPro" id="IPR036640">
    <property type="entry name" value="ABC1_TM_sf"/>
</dbReference>
<evidence type="ECO:0000313" key="11">
    <source>
        <dbReference type="Proteomes" id="UP000184301"/>
    </source>
</evidence>
<dbReference type="PANTHER" id="PTHR43394:SF1">
    <property type="entry name" value="ATP-BINDING CASSETTE SUB-FAMILY B MEMBER 10, MITOCHONDRIAL"/>
    <property type="match status" value="1"/>
</dbReference>
<dbReference type="PANTHER" id="PTHR43394">
    <property type="entry name" value="ATP-DEPENDENT PERMEASE MDL1, MITOCHONDRIAL"/>
    <property type="match status" value="1"/>
</dbReference>
<keyword evidence="2 7" id="KW-0812">Transmembrane</keyword>
<evidence type="ECO:0000256" key="1">
    <source>
        <dbReference type="ARBA" id="ARBA00004651"/>
    </source>
</evidence>